<keyword evidence="2 4" id="KW-0863">Zinc-finger</keyword>
<keyword evidence="3 4" id="KW-0862">Zinc</keyword>
<dbReference type="PROSITE" id="PS50016">
    <property type="entry name" value="ZF_PHD_2"/>
    <property type="match status" value="1"/>
</dbReference>
<dbReference type="SUPFAM" id="SSF57903">
    <property type="entry name" value="FYVE/PHD zinc finger"/>
    <property type="match status" value="1"/>
</dbReference>
<dbReference type="PROSITE" id="PS50103">
    <property type="entry name" value="ZF_C3H1"/>
    <property type="match status" value="2"/>
</dbReference>
<sequence>MALSDPNRSDLRNGSGSPPQQTSDQASVPPTQPHFIPDVAESPRTSEKSSGNGRPQNQPNGGPVQPTWPVQPPTAPRSMRSKITPPPPRRADTYRPPERRFQHDLYRPSSHRYGDEAFYESRASASDCYRPPAPRYTDDFREGQRVSTGREARRESGQEWTDDMRLESGPPRQNGCDSESGKGNGPRAEKNKTVPANGSGIPDDGGRENQRQDGSLLRLASCGDPGTGDWTQNAANASSHTAPRLPNSPPLPVISAAADHGVLDTIEKQSVVEPPDDTPFLKAHRDMINFCASRLSNEETASTSSTTTSRSRNFCRACGVSGNHVTPLVPCSRCRKGYHDRCGNPKPQQSPNLDDFVCGQCLRKQERERAERDHSRRNSLDRYSPMDTPNPPKEPSNQDHSDGNNKGTITEDTHSLRPQSSNLTMDHQPEASNRMVPEEMAAQGTLYKHITCPFWKHDGCYLFEGHCLYAHKETGRDAPYGNQPAKDFTCSRWRNGTCLRNPNDCLYAHKDTGLYLGPDCHPSRKHITCYYWKFHAQCNKRDEDCPFAHHPTGTVAFQPLKESISIPGNNSLREYICPRWQASYKCQFHKHGCPYMHSFGGKSCFSLNNLSEARQARESQSGTFSTHSLSAGSIPNQSAIPPWVQSTQHTPILVAQARTAVNEDLHAAVNKPEQSILPTAKSATNSPFWSGVPASSLPTGPEEQPPKPIKHMARRSAISFDPRKNRKQPRAENPASTHSTQDECPPSLHTESQSSSSGVASDTNASNGETSETTAVTGARKHCDVCHKAILGSSSRCVKCSTPEEKRAAADSGCSASAADANVIDDDLFFIASQSKKQTQDSQDQTSSATLQQYLVANTLKRTAPEDRLFVPKKRPKVAQLSLDQAAHSLRQPIQKESVTINREANQVQKKASLEELTRLARLEIKTTRERFSTSASKTTQAVLQDSRVKHSNVQASGFQDPDSPHQREGRLAISTESLPGRDRSVSNSLSAFSGLALSGLLSTSNGPSTSRGISNSNGLLQPAYEVEAETPVILYPADTESSSVGDKNGATPTEQVSHRLVAESDFTEEEETLFRDAYARNPKSWTKIAECLPGRTQHDCIRHYHSTRLRANYEWVAGGHPLQDKQWTFIDESTAKNRTPVSKKFVRENGDKHPEKEPAPLSNNVVQAGSLVPVDSVRSPHSKISPMPPELCISMASHREEDVLLDTIFDRADDVMFDNDSDREGDLMLEKSSNIPVEEVQEDVPNPTRLSPFGQATMTPGPSRFAVETEDDNDVRLAQRRRIESTKQGRRQVTLLSPPVQRTEGHTKSPKQPRKSGQMDLPNSEAPNSLTTIEMEQPVWSKDDEQRAMAKLRARGVRFESDSESEEDVDDDLNWFAPQRPIDPLWQPPQKSSNLFDIDPKLDLRDSDNLVAALQLLQPRQKNAPSKKQMVGNLLKYQCRDHRRKFGNPHQEVERHIEGVEVTVVVQCQTRPATPDPFAVDRFEKKKVTTTFQEFIGVPEEPIIDLGRNKDELVFREGKTDRVKNPRRPSRPRRVTDDEKFPFLYSK</sequence>
<evidence type="ECO:0000259" key="9">
    <source>
        <dbReference type="PROSITE" id="PS51293"/>
    </source>
</evidence>
<dbReference type="InterPro" id="IPR000571">
    <property type="entry name" value="Znf_CCCH"/>
</dbReference>
<dbReference type="Gene3D" id="3.30.40.10">
    <property type="entry name" value="Zinc/RING finger domain, C3HC4 (zinc finger)"/>
    <property type="match status" value="1"/>
</dbReference>
<feature type="compositionally biased region" description="Polar residues" evidence="5">
    <location>
        <begin position="12"/>
        <end position="29"/>
    </location>
</feature>
<dbReference type="Pfam" id="PF00249">
    <property type="entry name" value="Myb_DNA-binding"/>
    <property type="match status" value="1"/>
</dbReference>
<feature type="compositionally biased region" description="Polar residues" evidence="5">
    <location>
        <begin position="672"/>
        <end position="688"/>
    </location>
</feature>
<reference evidence="11 12" key="1">
    <citation type="submission" date="2015-01" db="EMBL/GenBank/DDBJ databases">
        <title>The Genome Sequence of Rhinocladiella mackenzie CBS 650.93.</title>
        <authorList>
            <consortium name="The Broad Institute Genomics Platform"/>
            <person name="Cuomo C."/>
            <person name="de Hoog S."/>
            <person name="Gorbushina A."/>
            <person name="Stielow B."/>
            <person name="Teixiera M."/>
            <person name="Abouelleil A."/>
            <person name="Chapman S.B."/>
            <person name="Priest M."/>
            <person name="Young S.K."/>
            <person name="Wortman J."/>
            <person name="Nusbaum C."/>
            <person name="Birren B."/>
        </authorList>
    </citation>
    <scope>NUCLEOTIDE SEQUENCE [LARGE SCALE GENOMIC DNA]</scope>
    <source>
        <strain evidence="11 12">CBS 650.93</strain>
    </source>
</reference>
<dbReference type="SUPFAM" id="SSF46689">
    <property type="entry name" value="Homeodomain-like"/>
    <property type="match status" value="1"/>
</dbReference>
<dbReference type="InterPro" id="IPR001005">
    <property type="entry name" value="SANT/Myb"/>
</dbReference>
<dbReference type="CDD" id="cd15489">
    <property type="entry name" value="PHD_SF"/>
    <property type="match status" value="1"/>
</dbReference>
<feature type="region of interest" description="Disordered" evidence="5">
    <location>
        <begin position="936"/>
        <end position="969"/>
    </location>
</feature>
<proteinExistence type="predicted"/>
<evidence type="ECO:0000313" key="12">
    <source>
        <dbReference type="Proteomes" id="UP000053617"/>
    </source>
</evidence>
<name>A0A0D2J2X8_9EURO</name>
<dbReference type="SMART" id="SM00356">
    <property type="entry name" value="ZnF_C3H1"/>
    <property type="match status" value="3"/>
</dbReference>
<feature type="zinc finger region" description="C3H1-type" evidence="4">
    <location>
        <begin position="484"/>
        <end position="512"/>
    </location>
</feature>
<evidence type="ECO:0000259" key="10">
    <source>
        <dbReference type="PROSITE" id="PS51294"/>
    </source>
</evidence>
<evidence type="ECO:0000259" key="8">
    <source>
        <dbReference type="PROSITE" id="PS50103"/>
    </source>
</evidence>
<dbReference type="PROSITE" id="PS51294">
    <property type="entry name" value="HTH_MYB"/>
    <property type="match status" value="1"/>
</dbReference>
<dbReference type="PROSITE" id="PS51293">
    <property type="entry name" value="SANT"/>
    <property type="match status" value="1"/>
</dbReference>
<dbReference type="InterPro" id="IPR017930">
    <property type="entry name" value="Myb_dom"/>
</dbReference>
<dbReference type="CDD" id="cd00167">
    <property type="entry name" value="SANT"/>
    <property type="match status" value="1"/>
</dbReference>
<dbReference type="InterPro" id="IPR013083">
    <property type="entry name" value="Znf_RING/FYVE/PHD"/>
</dbReference>
<feature type="region of interest" description="Disordered" evidence="5">
    <location>
        <begin position="1518"/>
        <end position="1548"/>
    </location>
</feature>
<keyword evidence="1 4" id="KW-0479">Metal-binding</keyword>
<dbReference type="InterPro" id="IPR011011">
    <property type="entry name" value="Znf_FYVE_PHD"/>
</dbReference>
<gene>
    <name evidence="11" type="ORF">Z518_01077</name>
</gene>
<dbReference type="InterPro" id="IPR009057">
    <property type="entry name" value="Homeodomain-like_sf"/>
</dbReference>
<feature type="compositionally biased region" description="Polar residues" evidence="5">
    <location>
        <begin position="416"/>
        <end position="425"/>
    </location>
</feature>
<dbReference type="PROSITE" id="PS50090">
    <property type="entry name" value="MYB_LIKE"/>
    <property type="match status" value="1"/>
</dbReference>
<evidence type="ECO:0000259" key="6">
    <source>
        <dbReference type="PROSITE" id="PS50016"/>
    </source>
</evidence>
<feature type="compositionally biased region" description="Basic and acidic residues" evidence="5">
    <location>
        <begin position="367"/>
        <end position="380"/>
    </location>
</feature>
<feature type="compositionally biased region" description="Basic and acidic residues" evidence="5">
    <location>
        <begin position="136"/>
        <end position="166"/>
    </location>
</feature>
<feature type="region of interest" description="Disordered" evidence="5">
    <location>
        <begin position="1240"/>
        <end position="1329"/>
    </location>
</feature>
<evidence type="ECO:0000256" key="1">
    <source>
        <dbReference type="ARBA" id="ARBA00022723"/>
    </source>
</evidence>
<organism evidence="11 12">
    <name type="scientific">Rhinocladiella mackenziei CBS 650.93</name>
    <dbReference type="NCBI Taxonomy" id="1442369"/>
    <lineage>
        <taxon>Eukaryota</taxon>
        <taxon>Fungi</taxon>
        <taxon>Dikarya</taxon>
        <taxon>Ascomycota</taxon>
        <taxon>Pezizomycotina</taxon>
        <taxon>Eurotiomycetes</taxon>
        <taxon>Chaetothyriomycetidae</taxon>
        <taxon>Chaetothyriales</taxon>
        <taxon>Herpotrichiellaceae</taxon>
        <taxon>Rhinocladiella</taxon>
    </lineage>
</organism>
<dbReference type="Proteomes" id="UP000053617">
    <property type="component" value="Unassembled WGS sequence"/>
</dbReference>
<keyword evidence="12" id="KW-1185">Reference proteome</keyword>
<dbReference type="GO" id="GO:0008270">
    <property type="term" value="F:zinc ion binding"/>
    <property type="evidence" value="ECO:0007669"/>
    <property type="project" value="UniProtKB-KW"/>
</dbReference>
<feature type="domain" description="Myb-like" evidence="7">
    <location>
        <begin position="1059"/>
        <end position="1109"/>
    </location>
</feature>
<dbReference type="RefSeq" id="XP_013277132.1">
    <property type="nucleotide sequence ID" value="XM_013421678.1"/>
</dbReference>
<evidence type="ECO:0000256" key="5">
    <source>
        <dbReference type="SAM" id="MobiDB-lite"/>
    </source>
</evidence>
<evidence type="ECO:0000259" key="7">
    <source>
        <dbReference type="PROSITE" id="PS50090"/>
    </source>
</evidence>
<feature type="compositionally biased region" description="Basic and acidic residues" evidence="5">
    <location>
        <begin position="396"/>
        <end position="415"/>
    </location>
</feature>
<feature type="domain" description="C3H1-type" evidence="8">
    <location>
        <begin position="484"/>
        <end position="512"/>
    </location>
</feature>
<evidence type="ECO:0000256" key="3">
    <source>
        <dbReference type="ARBA" id="ARBA00022833"/>
    </source>
</evidence>
<feature type="region of interest" description="Disordered" evidence="5">
    <location>
        <begin position="367"/>
        <end position="427"/>
    </location>
</feature>
<dbReference type="STRING" id="1442369.A0A0D2J2X8"/>
<feature type="zinc finger region" description="C3H1-type" evidence="4">
    <location>
        <begin position="523"/>
        <end position="552"/>
    </location>
</feature>
<feature type="compositionally biased region" description="Polar residues" evidence="5">
    <location>
        <begin position="229"/>
        <end position="241"/>
    </location>
</feature>
<evidence type="ECO:0000256" key="4">
    <source>
        <dbReference type="PROSITE-ProRule" id="PRU00723"/>
    </source>
</evidence>
<accession>A0A0D2J2X8</accession>
<feature type="domain" description="C3H1-type" evidence="8">
    <location>
        <begin position="523"/>
        <end position="552"/>
    </location>
</feature>
<dbReference type="Gene3D" id="1.10.10.60">
    <property type="entry name" value="Homeodomain-like"/>
    <property type="match status" value="1"/>
</dbReference>
<dbReference type="InterPro" id="IPR019787">
    <property type="entry name" value="Znf_PHD-finger"/>
</dbReference>
<dbReference type="SMART" id="SM00717">
    <property type="entry name" value="SANT"/>
    <property type="match status" value="1"/>
</dbReference>
<evidence type="ECO:0000313" key="11">
    <source>
        <dbReference type="EMBL" id="KIX09996.1"/>
    </source>
</evidence>
<dbReference type="HOGENOM" id="CLU_246491_0_0_1"/>
<feature type="domain" description="HTH myb-type" evidence="10">
    <location>
        <begin position="1067"/>
        <end position="1113"/>
    </location>
</feature>
<feature type="region of interest" description="Disordered" evidence="5">
    <location>
        <begin position="1"/>
        <end position="252"/>
    </location>
</feature>
<dbReference type="VEuPathDB" id="FungiDB:Z518_01077"/>
<feature type="compositionally biased region" description="Basic and acidic residues" evidence="5">
    <location>
        <begin position="1275"/>
        <end position="1288"/>
    </location>
</feature>
<protein>
    <submittedName>
        <fullName evidence="11">Uncharacterized protein</fullName>
    </submittedName>
</protein>
<feature type="domain" description="PHD-type" evidence="6">
    <location>
        <begin position="312"/>
        <end position="364"/>
    </location>
</feature>
<dbReference type="EMBL" id="KN847475">
    <property type="protein sequence ID" value="KIX09996.1"/>
    <property type="molecule type" value="Genomic_DNA"/>
</dbReference>
<feature type="compositionally biased region" description="Basic and acidic residues" evidence="5">
    <location>
        <begin position="89"/>
        <end position="106"/>
    </location>
</feature>
<evidence type="ECO:0000256" key="2">
    <source>
        <dbReference type="ARBA" id="ARBA00022771"/>
    </source>
</evidence>
<feature type="compositionally biased region" description="Low complexity" evidence="5">
    <location>
        <begin position="51"/>
        <end position="68"/>
    </location>
</feature>
<feature type="compositionally biased region" description="Polar residues" evidence="5">
    <location>
        <begin position="749"/>
        <end position="776"/>
    </location>
</feature>
<dbReference type="InterPro" id="IPR017884">
    <property type="entry name" value="SANT_dom"/>
</dbReference>
<feature type="domain" description="SANT" evidence="9">
    <location>
        <begin position="1062"/>
        <end position="1113"/>
    </location>
</feature>
<dbReference type="OrthoDB" id="4161771at2759"/>
<feature type="region of interest" description="Disordered" evidence="5">
    <location>
        <begin position="672"/>
        <end position="778"/>
    </location>
</feature>
<dbReference type="GeneID" id="25289148"/>